<dbReference type="Gene3D" id="3.20.20.80">
    <property type="entry name" value="Glycosidases"/>
    <property type="match status" value="1"/>
</dbReference>
<dbReference type="OrthoDB" id="916275at2"/>
<gene>
    <name evidence="2" type="ORF">ABW02_13600</name>
</gene>
<organism evidence="2 3">
    <name type="scientific">Niallia circulans</name>
    <name type="common">Bacillus circulans</name>
    <dbReference type="NCBI Taxonomy" id="1397"/>
    <lineage>
        <taxon>Bacteria</taxon>
        <taxon>Bacillati</taxon>
        <taxon>Bacillota</taxon>
        <taxon>Bacilli</taxon>
        <taxon>Bacillales</taxon>
        <taxon>Bacillaceae</taxon>
        <taxon>Niallia</taxon>
    </lineage>
</organism>
<keyword evidence="1" id="KW-0812">Transmembrane</keyword>
<comment type="caution">
    <text evidence="2">The sequence shown here is derived from an EMBL/GenBank/DDBJ whole genome shotgun (WGS) entry which is preliminary data.</text>
</comment>
<keyword evidence="3" id="KW-1185">Reference proteome</keyword>
<dbReference type="EMBL" id="LDPH01000012">
    <property type="protein sequence ID" value="KLV25861.1"/>
    <property type="molecule type" value="Genomic_DNA"/>
</dbReference>
<name>A0A0J1IIT1_NIACI</name>
<accession>A0A0J1IIT1</accession>
<keyword evidence="1" id="KW-0472">Membrane</keyword>
<dbReference type="SUPFAM" id="SSF51445">
    <property type="entry name" value="(Trans)glycosidases"/>
    <property type="match status" value="1"/>
</dbReference>
<evidence type="ECO:0000256" key="1">
    <source>
        <dbReference type="SAM" id="Phobius"/>
    </source>
</evidence>
<dbReference type="PATRIC" id="fig|1397.4.peg.855"/>
<protein>
    <submittedName>
        <fullName evidence="2">Uncharacterized protein</fullName>
    </submittedName>
</protein>
<dbReference type="RefSeq" id="WP_047942760.1">
    <property type="nucleotide sequence ID" value="NZ_LDPH01000012.1"/>
</dbReference>
<dbReference type="Proteomes" id="UP000036045">
    <property type="component" value="Unassembled WGS sequence"/>
</dbReference>
<dbReference type="InterPro" id="IPR017853">
    <property type="entry name" value="GH"/>
</dbReference>
<proteinExistence type="predicted"/>
<keyword evidence="1" id="KW-1133">Transmembrane helix</keyword>
<sequence>MKWNKSIIFFLLILFGVGLLTSPFWLWQLKHSKELNVLIMDKTVPDSSYQEHAGLIWVLNNQKYVKSNQAPYSKERDYVGVNPLKEKHKQLTHLPKDLSSYDVIYMTDQYGVDKEEASRMNSVEKVSKQMEGGLALEDVERVESALFQNTNKTLIAEFNTFAAPTSDQAREKITNLLHLSWSGWIGRYFSDLESNEVPIWVKERYEQIYDHKWSFKGSGLILINSDDHLIVLSDQELVSGALQFSTTDKGKDLFNQPIKSNYGYWFDIVAAKDETDILATYTLPVNEKGKAVLTEYGLPSQFPAVIQYKNKQYTSYYFAGDYADEAEVPALYKTVGFDTWKRSITYRHSFYWNSYVPIMKGILKNGLHSADHASTNVETTTVNHLKINTKTDDTYIQVLKDNKWTNLLVKGVNMGIAKPGTFPGETAITRDEYLRWFKDIGAMHANAIRVYTLHPPAFYQALYEYNQLAEEPLYLFHGAWINEETLLEKQDAYANEVDNDFNRELKNMIDIIHGNASIAAAPGHASGEYTYDISKYVLGIMIGIEWDPEVVQNTNEKHKSIASYDGTYFETKDASPFESWLAQKMDETVKYEVDKYDWQHTMSFTNWVTTDLLKHRYEPDPKEDMAIVNPNHIKTTENFHAGFLASYHVYPYYPDFLNYEPAYKGYINKQGKQSNYGAYLQELREAHDMPVLIAEFGVPASRGKTHENVNGMTQGFLSEQEQGNFDKEMFQMIVDENYAGGLLFAWQDEWFKRTWNTMDYDNPDRRPYWSNLQTNEQHFGLLSFDPGKYESPIYIDGKKKDWEKLGISPLYEDRREQKGIESIYVTSDEQQVNLRIDYHQPIDLQTDTTYLLFNTIEKQGQKTIALKNKTIKSTFGVDFLVKIANEHNSQILVDSYYDSFHYHYGSILHMIKEEAYAKKKDNGVFHPIRLTLNKELELPDTKIPFQSYVTGHLLFGNGNPASKEFNSLTDISVSKDKKTIEVRIPWALLNMKDPSQKEIMADLWQKGLEESVQAKGIQIAAVMEKEEEIISSFPKLNRYNEILAADAKWYTWDEWEMPAYHERLRASYYLLKDAFSEINLGD</sequence>
<evidence type="ECO:0000313" key="3">
    <source>
        <dbReference type="Proteomes" id="UP000036045"/>
    </source>
</evidence>
<evidence type="ECO:0000313" key="2">
    <source>
        <dbReference type="EMBL" id="KLV25861.1"/>
    </source>
</evidence>
<feature type="transmembrane region" description="Helical" evidence="1">
    <location>
        <begin position="7"/>
        <end position="27"/>
    </location>
</feature>
<dbReference type="AlphaFoldDB" id="A0A0J1IIT1"/>
<reference evidence="2 3" key="1">
    <citation type="submission" date="2015-05" db="EMBL/GenBank/DDBJ databases">
        <title>Whole genome sequence and identification of bacterial endophytes from Costus igneus.</title>
        <authorList>
            <person name="Lee Y.P."/>
            <person name="Gan H.M."/>
            <person name="Eng W."/>
            <person name="Wheatley M.S."/>
            <person name="Caraballo A."/>
            <person name="Polter S."/>
            <person name="Savka M.A."/>
            <person name="Hudson A.O."/>
        </authorList>
    </citation>
    <scope>NUCLEOTIDE SEQUENCE [LARGE SCALE GENOMIC DNA]</scope>
    <source>
        <strain evidence="2 3">RIT379</strain>
    </source>
</reference>